<dbReference type="Proteomes" id="UP000499080">
    <property type="component" value="Unassembled WGS sequence"/>
</dbReference>
<comment type="caution">
    <text evidence="1">The sequence shown here is derived from an EMBL/GenBank/DDBJ whole genome shotgun (WGS) entry which is preliminary data.</text>
</comment>
<keyword evidence="2" id="KW-1185">Reference proteome</keyword>
<dbReference type="PANTHER" id="PTHR33332">
    <property type="entry name" value="REVERSE TRANSCRIPTASE DOMAIN-CONTAINING PROTEIN"/>
    <property type="match status" value="1"/>
</dbReference>
<sequence length="169" mass="20125">MKLVRLIRSNLDAALLQRDLDYLSEWCTDNKLLRNIEKCRILCCTRNPQLLTYDYKINNLVVSSSNSVIDLGINFDTELYFSWHIDAIVSRAYRRLRILKRKTREFSSALALKVLHYTHVRDSLEYCSNIWDLITEIKLKLSSEFKLTSCDIYFIRKMDFTCRIYLLHV</sequence>
<dbReference type="EMBL" id="BGPR01000221">
    <property type="protein sequence ID" value="GBM05975.1"/>
    <property type="molecule type" value="Genomic_DNA"/>
</dbReference>
<accession>A0A4Y2CRR6</accession>
<gene>
    <name evidence="1" type="ORF">AVEN_80566_1</name>
</gene>
<evidence type="ECO:0000313" key="2">
    <source>
        <dbReference type="Proteomes" id="UP000499080"/>
    </source>
</evidence>
<proteinExistence type="predicted"/>
<organism evidence="1 2">
    <name type="scientific">Araneus ventricosus</name>
    <name type="common">Orbweaver spider</name>
    <name type="synonym">Epeira ventricosa</name>
    <dbReference type="NCBI Taxonomy" id="182803"/>
    <lineage>
        <taxon>Eukaryota</taxon>
        <taxon>Metazoa</taxon>
        <taxon>Ecdysozoa</taxon>
        <taxon>Arthropoda</taxon>
        <taxon>Chelicerata</taxon>
        <taxon>Arachnida</taxon>
        <taxon>Araneae</taxon>
        <taxon>Araneomorphae</taxon>
        <taxon>Entelegynae</taxon>
        <taxon>Araneoidea</taxon>
        <taxon>Araneidae</taxon>
        <taxon>Araneus</taxon>
    </lineage>
</organism>
<reference evidence="1 2" key="1">
    <citation type="journal article" date="2019" name="Sci. Rep.">
        <title>Orb-weaving spider Araneus ventricosus genome elucidates the spidroin gene catalogue.</title>
        <authorList>
            <person name="Kono N."/>
            <person name="Nakamura H."/>
            <person name="Ohtoshi R."/>
            <person name="Moran D.A.P."/>
            <person name="Shinohara A."/>
            <person name="Yoshida Y."/>
            <person name="Fujiwara M."/>
            <person name="Mori M."/>
            <person name="Tomita M."/>
            <person name="Arakawa K."/>
        </authorList>
    </citation>
    <scope>NUCLEOTIDE SEQUENCE [LARGE SCALE GENOMIC DNA]</scope>
</reference>
<dbReference type="AlphaFoldDB" id="A0A4Y2CRR6"/>
<name>A0A4Y2CRR6_ARAVE</name>
<dbReference type="PRINTS" id="PR01345">
    <property type="entry name" value="CERVTRCPTASE"/>
</dbReference>
<protein>
    <submittedName>
        <fullName evidence="1">Uncharacterized protein</fullName>
    </submittedName>
</protein>
<evidence type="ECO:0000313" key="1">
    <source>
        <dbReference type="EMBL" id="GBM05975.1"/>
    </source>
</evidence>